<dbReference type="GO" id="GO:0016020">
    <property type="term" value="C:membrane"/>
    <property type="evidence" value="ECO:0007669"/>
    <property type="project" value="UniProtKB-SubCell"/>
</dbReference>
<sequence>MPESELHDNSPTESINVDININQQESTRLLPPSDEDDEEVAFESREKISIRYFETEDENAFIDTAPPFSWRKLWLFTGPGFLMSIAFLDPGNLEGDLQAGAIAGYSLLWLLMWATAMGLLIQLLSARVGVVTGRHLAELCRDEYPSWARYLLWCMAELALIGADIQEVIGSAIAIQILSNGVLPLWAGVVITASDCFIFLFLENYGVRKLEAIFAVLIGTMGLSFAWMFADAKPNMRELVIGVLVPKLSSRTIRQAVGVVGCVIMPHNVFLHSALVQSRKVDHSQKGRVQEAINYYTIESSFALLVSFIINLFVTTVFAKGFYGTKLAEGIGLVNAGQYLEEKYGGGLLPILYIWGIGLLAAGQSSTITGTYAGQFIMGGFLNLRLKKWMRALITRSFAIVPTMIVALIFNTSEASLDVLNEWLNVLQSMQIPFALIPLLTLVAKEQVMGVFKISNTLERVAWTVAGLVMVINAYLLLDFFMSEVNGLVLGLVVCFGVAAYASFIIYLISHSGALQHLCSFIASKKPFINPPSG</sequence>
<dbReference type="NCBIfam" id="NF037982">
    <property type="entry name" value="Nramp_1"/>
    <property type="match status" value="1"/>
</dbReference>
<dbReference type="AlphaFoldDB" id="A0A0K0PMY0"/>
<organism evidence="8">
    <name type="scientific">Sedum alfredii</name>
    <dbReference type="NCBI Taxonomy" id="439688"/>
    <lineage>
        <taxon>Eukaryota</taxon>
        <taxon>Viridiplantae</taxon>
        <taxon>Streptophyta</taxon>
        <taxon>Embryophyta</taxon>
        <taxon>Tracheophyta</taxon>
        <taxon>Spermatophyta</taxon>
        <taxon>Magnoliopsida</taxon>
        <taxon>eudicotyledons</taxon>
        <taxon>Gunneridae</taxon>
        <taxon>Pentapetalae</taxon>
        <taxon>Saxifragales</taxon>
        <taxon>Crassulaceae</taxon>
        <taxon>Sedum</taxon>
    </lineage>
</organism>
<comment type="subcellular location">
    <subcellularLocation>
        <location evidence="1">Membrane</location>
        <topology evidence="1">Multi-pass membrane protein</topology>
    </subcellularLocation>
</comment>
<comment type="similarity">
    <text evidence="2">Belongs to the NRAMP (TC 2.A.55) family.</text>
</comment>
<dbReference type="InterPro" id="IPR001046">
    <property type="entry name" value="NRAMP_fam"/>
</dbReference>
<dbReference type="GO" id="GO:0034755">
    <property type="term" value="P:iron ion transmembrane transport"/>
    <property type="evidence" value="ECO:0007669"/>
    <property type="project" value="TreeGrafter"/>
</dbReference>
<proteinExistence type="evidence at transcript level"/>
<dbReference type="GO" id="GO:0005384">
    <property type="term" value="F:manganese ion transmembrane transporter activity"/>
    <property type="evidence" value="ECO:0007669"/>
    <property type="project" value="TreeGrafter"/>
</dbReference>
<feature type="transmembrane region" description="Helical" evidence="7">
    <location>
        <begin position="430"/>
        <end position="449"/>
    </location>
</feature>
<feature type="transmembrane region" description="Helical" evidence="7">
    <location>
        <begin position="150"/>
        <end position="177"/>
    </location>
</feature>
<keyword evidence="3 7" id="KW-0812">Transmembrane</keyword>
<evidence type="ECO:0000256" key="6">
    <source>
        <dbReference type="SAM" id="MobiDB-lite"/>
    </source>
</evidence>
<accession>A0A0K0PMY0</accession>
<dbReference type="PRINTS" id="PR00447">
    <property type="entry name" value="NATRESASSCMP"/>
</dbReference>
<feature type="transmembrane region" description="Helical" evidence="7">
    <location>
        <begin position="183"/>
        <end position="201"/>
    </location>
</feature>
<feature type="compositionally biased region" description="Polar residues" evidence="6">
    <location>
        <begin position="11"/>
        <end position="27"/>
    </location>
</feature>
<dbReference type="GO" id="GO:0005802">
    <property type="term" value="C:trans-Golgi network"/>
    <property type="evidence" value="ECO:0007669"/>
    <property type="project" value="TreeGrafter"/>
</dbReference>
<dbReference type="NCBIfam" id="TIGR01197">
    <property type="entry name" value="nramp"/>
    <property type="match status" value="1"/>
</dbReference>
<dbReference type="PANTHER" id="PTHR11706">
    <property type="entry name" value="SOLUTE CARRIER PROTEIN FAMILY 11 MEMBER"/>
    <property type="match status" value="1"/>
</dbReference>
<keyword evidence="5 7" id="KW-0472">Membrane</keyword>
<evidence type="ECO:0000256" key="4">
    <source>
        <dbReference type="ARBA" id="ARBA00022989"/>
    </source>
</evidence>
<evidence type="ECO:0000256" key="2">
    <source>
        <dbReference type="ARBA" id="ARBA00009965"/>
    </source>
</evidence>
<feature type="transmembrane region" description="Helical" evidence="7">
    <location>
        <begin position="108"/>
        <end position="130"/>
    </location>
</feature>
<keyword evidence="4 7" id="KW-1133">Transmembrane helix</keyword>
<feature type="transmembrane region" description="Helical" evidence="7">
    <location>
        <begin position="213"/>
        <end position="230"/>
    </location>
</feature>
<feature type="transmembrane region" description="Helical" evidence="7">
    <location>
        <begin position="393"/>
        <end position="410"/>
    </location>
</feature>
<name>A0A0K0PMY0_9MAGN</name>
<feature type="transmembrane region" description="Helical" evidence="7">
    <location>
        <begin position="302"/>
        <end position="323"/>
    </location>
</feature>
<evidence type="ECO:0000256" key="3">
    <source>
        <dbReference type="ARBA" id="ARBA00022692"/>
    </source>
</evidence>
<evidence type="ECO:0000256" key="7">
    <source>
        <dbReference type="SAM" id="Phobius"/>
    </source>
</evidence>
<feature type="transmembrane region" description="Helical" evidence="7">
    <location>
        <begin position="488"/>
        <end position="509"/>
    </location>
</feature>
<dbReference type="GO" id="GO:0015086">
    <property type="term" value="F:cadmium ion transmembrane transporter activity"/>
    <property type="evidence" value="ECO:0007669"/>
    <property type="project" value="TreeGrafter"/>
</dbReference>
<feature type="transmembrane region" description="Helical" evidence="7">
    <location>
        <begin position="461"/>
        <end position="482"/>
    </location>
</feature>
<evidence type="ECO:0000256" key="5">
    <source>
        <dbReference type="ARBA" id="ARBA00023136"/>
    </source>
</evidence>
<gene>
    <name evidence="8" type="primary">NRAMP2h</name>
</gene>
<dbReference type="HAMAP" id="MF_00221">
    <property type="entry name" value="NRAMP"/>
    <property type="match status" value="1"/>
</dbReference>
<feature type="region of interest" description="Disordered" evidence="6">
    <location>
        <begin position="1"/>
        <end position="37"/>
    </location>
</feature>
<dbReference type="Pfam" id="PF01566">
    <property type="entry name" value="Nramp"/>
    <property type="match status" value="1"/>
</dbReference>
<dbReference type="EMBL" id="KP684934">
    <property type="protein sequence ID" value="AKQ44368.1"/>
    <property type="molecule type" value="mRNA"/>
</dbReference>
<feature type="transmembrane region" description="Helical" evidence="7">
    <location>
        <begin position="344"/>
        <end position="362"/>
    </location>
</feature>
<dbReference type="PANTHER" id="PTHR11706:SF104">
    <property type="entry name" value="METAL TRANSPORTER NRAMP2"/>
    <property type="match status" value="1"/>
</dbReference>
<reference evidence="8" key="1">
    <citation type="submission" date="2015-01" db="EMBL/GenBank/DDBJ databases">
        <title>Functional analysis of NRAMP gene family from Zn/Cd hyperaccumulator Sedum alfredii.</title>
        <authorList>
            <person name="Zhang J."/>
            <person name="Yang X."/>
        </authorList>
    </citation>
    <scope>NUCLEOTIDE SEQUENCE</scope>
</reference>
<protein>
    <submittedName>
        <fullName evidence="8">Natural resistance-associated macrophage protein 2h</fullName>
    </submittedName>
</protein>
<evidence type="ECO:0000313" key="8">
    <source>
        <dbReference type="EMBL" id="AKQ44368.1"/>
    </source>
</evidence>
<feature type="compositionally biased region" description="Basic and acidic residues" evidence="6">
    <location>
        <begin position="1"/>
        <end position="10"/>
    </location>
</feature>
<evidence type="ECO:0000256" key="1">
    <source>
        <dbReference type="ARBA" id="ARBA00004141"/>
    </source>
</evidence>